<dbReference type="PANTHER" id="PTHR46233:SF3">
    <property type="entry name" value="HYDROXYACYLGLUTATHIONE HYDROLASE GLOC"/>
    <property type="match status" value="1"/>
</dbReference>
<keyword evidence="4" id="KW-0862">Zinc</keyword>
<reference evidence="6 7" key="1">
    <citation type="submission" date="2016-09" db="EMBL/GenBank/DDBJ databases">
        <authorList>
            <person name="Capua I."/>
            <person name="De Benedictis P."/>
            <person name="Joannis T."/>
            <person name="Lombin L.H."/>
            <person name="Cattoli G."/>
        </authorList>
    </citation>
    <scope>NUCLEOTIDE SEQUENCE [LARGE SCALE GENOMIC DNA]</scope>
    <source>
        <strain evidence="6 7">A7P-90m</strain>
    </source>
</reference>
<evidence type="ECO:0000256" key="4">
    <source>
        <dbReference type="ARBA" id="ARBA00022833"/>
    </source>
</evidence>
<comment type="cofactor">
    <cofactor evidence="1">
        <name>Zn(2+)</name>
        <dbReference type="ChEBI" id="CHEBI:29105"/>
    </cofactor>
</comment>
<evidence type="ECO:0000313" key="7">
    <source>
        <dbReference type="Proteomes" id="UP000199452"/>
    </source>
</evidence>
<dbReference type="GO" id="GO:0046872">
    <property type="term" value="F:metal ion binding"/>
    <property type="evidence" value="ECO:0007669"/>
    <property type="project" value="UniProtKB-KW"/>
</dbReference>
<dbReference type="Proteomes" id="UP000199452">
    <property type="component" value="Unassembled WGS sequence"/>
</dbReference>
<dbReference type="GO" id="GO:0016787">
    <property type="term" value="F:hydrolase activity"/>
    <property type="evidence" value="ECO:0007669"/>
    <property type="project" value="UniProtKB-KW"/>
</dbReference>
<dbReference type="Gene3D" id="3.60.15.10">
    <property type="entry name" value="Ribonuclease Z/Hydroxyacylglutathione hydrolase-like"/>
    <property type="match status" value="1"/>
</dbReference>
<dbReference type="PANTHER" id="PTHR46233">
    <property type="entry name" value="HYDROXYACYLGLUTATHIONE HYDROLASE GLOC"/>
    <property type="match status" value="1"/>
</dbReference>
<feature type="domain" description="Metallo-beta-lactamase" evidence="5">
    <location>
        <begin position="13"/>
        <end position="195"/>
    </location>
</feature>
<dbReference type="RefSeq" id="WP_092437377.1">
    <property type="nucleotide sequence ID" value="NZ_FMYP01000020.1"/>
</dbReference>
<dbReference type="InterPro" id="IPR001279">
    <property type="entry name" value="Metallo-B-lactamas"/>
</dbReference>
<dbReference type="CDD" id="cd06262">
    <property type="entry name" value="metallo-hydrolase-like_MBL-fold"/>
    <property type="match status" value="1"/>
</dbReference>
<dbReference type="InterPro" id="IPR036866">
    <property type="entry name" value="RibonucZ/Hydroxyglut_hydro"/>
</dbReference>
<evidence type="ECO:0000256" key="1">
    <source>
        <dbReference type="ARBA" id="ARBA00001947"/>
    </source>
</evidence>
<accession>A0A1G6JJ92</accession>
<proteinExistence type="predicted"/>
<dbReference type="STRING" id="1640674.SAMN05216323_102036"/>
<organism evidence="6 7">
    <name type="scientific">Williamwhitmania taraxaci</name>
    <dbReference type="NCBI Taxonomy" id="1640674"/>
    <lineage>
        <taxon>Bacteria</taxon>
        <taxon>Pseudomonadati</taxon>
        <taxon>Bacteroidota</taxon>
        <taxon>Bacteroidia</taxon>
        <taxon>Bacteroidales</taxon>
        <taxon>Williamwhitmaniaceae</taxon>
        <taxon>Williamwhitmania</taxon>
    </lineage>
</organism>
<name>A0A1G6JJ92_9BACT</name>
<dbReference type="InterPro" id="IPR051453">
    <property type="entry name" value="MBL_Glyoxalase_II"/>
</dbReference>
<keyword evidence="2" id="KW-0479">Metal-binding</keyword>
<gene>
    <name evidence="6" type="ORF">SAMN05216323_102036</name>
</gene>
<evidence type="ECO:0000256" key="2">
    <source>
        <dbReference type="ARBA" id="ARBA00022723"/>
    </source>
</evidence>
<dbReference type="SUPFAM" id="SSF56281">
    <property type="entry name" value="Metallo-hydrolase/oxidoreductase"/>
    <property type="match status" value="1"/>
</dbReference>
<dbReference type="AlphaFoldDB" id="A0A1G6JJ92"/>
<dbReference type="Pfam" id="PF00753">
    <property type="entry name" value="Lactamase_B"/>
    <property type="match status" value="1"/>
</dbReference>
<dbReference type="EMBL" id="FMYP01000020">
    <property type="protein sequence ID" value="SDC18773.1"/>
    <property type="molecule type" value="Genomic_DNA"/>
</dbReference>
<evidence type="ECO:0000313" key="6">
    <source>
        <dbReference type="EMBL" id="SDC18773.1"/>
    </source>
</evidence>
<sequence>MIHIHRFIFNPFQQNTYLLYPDTKECAIVDPGCYTQEERDELVAFIESNELKPTLLLNTHCHVDHVLGNAFIKGKYNLKLMAHKNEVELLQLAVEHGYMYGFTVDTPPPIDTFIEDGQVINLGKSEILALYVPGHSAGSLAFVCKEEKIVLTGDVLFAGSIGRTDLLGGDYDQLINSIKSKLMPLGDEFLVLSGHGPRTSIGTEALGNPFLEDKL</sequence>
<keyword evidence="3" id="KW-0378">Hydrolase</keyword>
<evidence type="ECO:0000256" key="3">
    <source>
        <dbReference type="ARBA" id="ARBA00022801"/>
    </source>
</evidence>
<keyword evidence="7" id="KW-1185">Reference proteome</keyword>
<dbReference type="SMART" id="SM00849">
    <property type="entry name" value="Lactamase_B"/>
    <property type="match status" value="1"/>
</dbReference>
<evidence type="ECO:0000259" key="5">
    <source>
        <dbReference type="SMART" id="SM00849"/>
    </source>
</evidence>
<dbReference type="OrthoDB" id="9802248at2"/>
<protein>
    <submittedName>
        <fullName evidence="6">Glyoxylase, beta-lactamase superfamily II</fullName>
    </submittedName>
</protein>